<evidence type="ECO:0000313" key="1">
    <source>
        <dbReference type="EMBL" id="KAJ4718665.1"/>
    </source>
</evidence>
<evidence type="ECO:0000313" key="2">
    <source>
        <dbReference type="Proteomes" id="UP001164539"/>
    </source>
</evidence>
<reference evidence="1 2" key="1">
    <citation type="journal article" date="2023" name="Science">
        <title>Complex scaffold remodeling in plant triterpene biosynthesis.</title>
        <authorList>
            <person name="De La Pena R."/>
            <person name="Hodgson H."/>
            <person name="Liu J.C."/>
            <person name="Stephenson M.J."/>
            <person name="Martin A.C."/>
            <person name="Owen C."/>
            <person name="Harkess A."/>
            <person name="Leebens-Mack J."/>
            <person name="Jimenez L.E."/>
            <person name="Osbourn A."/>
            <person name="Sattely E.S."/>
        </authorList>
    </citation>
    <scope>NUCLEOTIDE SEQUENCE [LARGE SCALE GENOMIC DNA]</scope>
    <source>
        <strain evidence="2">cv. JPN11</strain>
        <tissue evidence="1">Leaf</tissue>
    </source>
</reference>
<sequence length="113" mass="12767">MGKLKATVKEYGPRTIAKSIKNKLSYTYQLPSEDCSIFQVQKVLLWQNVSAYAPVLISIGPYHQGKEGLETMEALKLRYLYGLLNKFRGTVQKHITLEDLVSGVLRDALEAYS</sequence>
<dbReference type="EMBL" id="CM051398">
    <property type="protein sequence ID" value="KAJ4718665.1"/>
    <property type="molecule type" value="Genomic_DNA"/>
</dbReference>
<proteinExistence type="predicted"/>
<name>A0ACC1Y7W1_MELAZ</name>
<protein>
    <submittedName>
        <fullName evidence="1">Uncharacterized protein</fullName>
    </submittedName>
</protein>
<gene>
    <name evidence="1" type="ORF">OWV82_010315</name>
</gene>
<comment type="caution">
    <text evidence="1">The sequence shown here is derived from an EMBL/GenBank/DDBJ whole genome shotgun (WGS) entry which is preliminary data.</text>
</comment>
<accession>A0ACC1Y7W1</accession>
<keyword evidence="2" id="KW-1185">Reference proteome</keyword>
<organism evidence="1 2">
    <name type="scientific">Melia azedarach</name>
    <name type="common">Chinaberry tree</name>
    <dbReference type="NCBI Taxonomy" id="155640"/>
    <lineage>
        <taxon>Eukaryota</taxon>
        <taxon>Viridiplantae</taxon>
        <taxon>Streptophyta</taxon>
        <taxon>Embryophyta</taxon>
        <taxon>Tracheophyta</taxon>
        <taxon>Spermatophyta</taxon>
        <taxon>Magnoliopsida</taxon>
        <taxon>eudicotyledons</taxon>
        <taxon>Gunneridae</taxon>
        <taxon>Pentapetalae</taxon>
        <taxon>rosids</taxon>
        <taxon>malvids</taxon>
        <taxon>Sapindales</taxon>
        <taxon>Meliaceae</taxon>
        <taxon>Melia</taxon>
    </lineage>
</organism>
<dbReference type="Proteomes" id="UP001164539">
    <property type="component" value="Chromosome 5"/>
</dbReference>